<feature type="transmembrane region" description="Helical" evidence="9">
    <location>
        <begin position="143"/>
        <end position="162"/>
    </location>
</feature>
<dbReference type="Gene3D" id="3.30.565.10">
    <property type="entry name" value="Histidine kinase-like ATPase, C-terminal domain"/>
    <property type="match status" value="1"/>
</dbReference>
<feature type="transmembrane region" description="Helical" evidence="9">
    <location>
        <begin position="12"/>
        <end position="33"/>
    </location>
</feature>
<dbReference type="GO" id="GO:0016301">
    <property type="term" value="F:kinase activity"/>
    <property type="evidence" value="ECO:0007669"/>
    <property type="project" value="UniProtKB-KW"/>
</dbReference>
<dbReference type="PROSITE" id="PS50109">
    <property type="entry name" value="HIS_KIN"/>
    <property type="match status" value="1"/>
</dbReference>
<dbReference type="EMBL" id="JAROCG010000002">
    <property type="protein sequence ID" value="MDN4612296.1"/>
    <property type="molecule type" value="Genomic_DNA"/>
</dbReference>
<dbReference type="InterPro" id="IPR003594">
    <property type="entry name" value="HATPase_dom"/>
</dbReference>
<evidence type="ECO:0000256" key="1">
    <source>
        <dbReference type="ARBA" id="ARBA00004651"/>
    </source>
</evidence>
<evidence type="ECO:0000256" key="8">
    <source>
        <dbReference type="ARBA" id="ARBA00023136"/>
    </source>
</evidence>
<dbReference type="CDD" id="cd16917">
    <property type="entry name" value="HATPase_UhpB-NarQ-NarX-like"/>
    <property type="match status" value="1"/>
</dbReference>
<feature type="domain" description="Histidine kinase" evidence="10">
    <location>
        <begin position="347"/>
        <end position="470"/>
    </location>
</feature>
<evidence type="ECO:0000256" key="7">
    <source>
        <dbReference type="ARBA" id="ARBA00023012"/>
    </source>
</evidence>
<keyword evidence="5 11" id="KW-0418">Kinase</keyword>
<dbReference type="SUPFAM" id="SSF55874">
    <property type="entry name" value="ATPase domain of HSP90 chaperone/DNA topoisomerase II/histidine kinase"/>
    <property type="match status" value="1"/>
</dbReference>
<evidence type="ECO:0000313" key="11">
    <source>
        <dbReference type="EMBL" id="MDN4612296.1"/>
    </source>
</evidence>
<dbReference type="Gene3D" id="1.20.5.1930">
    <property type="match status" value="1"/>
</dbReference>
<evidence type="ECO:0000256" key="6">
    <source>
        <dbReference type="ARBA" id="ARBA00022989"/>
    </source>
</evidence>
<feature type="transmembrane region" description="Helical" evidence="9">
    <location>
        <begin position="78"/>
        <end position="97"/>
    </location>
</feature>
<keyword evidence="6 9" id="KW-1133">Transmembrane helix</keyword>
<feature type="transmembrane region" description="Helical" evidence="9">
    <location>
        <begin position="246"/>
        <end position="264"/>
    </location>
</feature>
<name>A0ABT8K4B3_9MICC</name>
<dbReference type="PANTHER" id="PTHR24421">
    <property type="entry name" value="NITRATE/NITRITE SENSOR PROTEIN NARX-RELATED"/>
    <property type="match status" value="1"/>
</dbReference>
<dbReference type="Proteomes" id="UP001174209">
    <property type="component" value="Unassembled WGS sequence"/>
</dbReference>
<dbReference type="InterPro" id="IPR005467">
    <property type="entry name" value="His_kinase_dom"/>
</dbReference>
<dbReference type="InterPro" id="IPR050482">
    <property type="entry name" value="Sensor_HK_TwoCompSys"/>
</dbReference>
<keyword evidence="12" id="KW-1185">Reference proteome</keyword>
<dbReference type="RefSeq" id="WP_301229210.1">
    <property type="nucleotide sequence ID" value="NZ_JAROCG010000002.1"/>
</dbReference>
<protein>
    <submittedName>
        <fullName evidence="11">Sensor histidine kinase</fullName>
    </submittedName>
</protein>
<keyword evidence="8 9" id="KW-0472">Membrane</keyword>
<feature type="transmembrane region" description="Helical" evidence="9">
    <location>
        <begin position="182"/>
        <end position="207"/>
    </location>
</feature>
<comment type="subcellular location">
    <subcellularLocation>
        <location evidence="1">Cell membrane</location>
        <topology evidence="1">Multi-pass membrane protein</topology>
    </subcellularLocation>
</comment>
<keyword evidence="7" id="KW-0902">Two-component regulatory system</keyword>
<evidence type="ECO:0000313" key="12">
    <source>
        <dbReference type="Proteomes" id="UP001174209"/>
    </source>
</evidence>
<dbReference type="InterPro" id="IPR011712">
    <property type="entry name" value="Sig_transdc_His_kin_sub3_dim/P"/>
</dbReference>
<evidence type="ECO:0000256" key="9">
    <source>
        <dbReference type="SAM" id="Phobius"/>
    </source>
</evidence>
<evidence type="ECO:0000256" key="3">
    <source>
        <dbReference type="ARBA" id="ARBA00022679"/>
    </source>
</evidence>
<dbReference type="Pfam" id="PF02518">
    <property type="entry name" value="HATPase_c"/>
    <property type="match status" value="1"/>
</dbReference>
<sequence>MDDRIDAGSLRGAVWLTLAGWAVGLVVTGLVLWSPAVLFGYRSPSLHLVVDSVDSCVALLVAYLLSGRFVRRGRLQDLLLAQSLVVLAVAGAGLSWMSESLGEDRDGTFDVWLPLTLRLIGAILIASAALVSRSRQVSFKSAWWVLAVPMVVVVVTSSVMWQGRFLLPLALGQPVDEANQPMLLAVHPLFLTAQGAAAVCFMVASIVFTKRAVEHPDPLLSWVGPACALGAFARVNYALFPSLYTDWFYIGDLLRTGFYLLLLIGASREIKQYWDAYSQVAVFEDRRRLARELHDGVIQELALLRMEGFSLPPGLQARDRILTGCDRALDEARAAIHAFGHGGDEALGLVLHRTARELSQRYRVRLEVDVDDSIEVSAEQQHALVRITREAVANAVRHGRAEHLRIRLSADSDQRCLAIQDDGTGFDVSGATGLGAGYGLISMQERARALPGSLDITSRPGEGSVVTVTW</sequence>
<keyword evidence="3" id="KW-0808">Transferase</keyword>
<dbReference type="PANTHER" id="PTHR24421:SF37">
    <property type="entry name" value="SENSOR HISTIDINE KINASE NARS"/>
    <property type="match status" value="1"/>
</dbReference>
<evidence type="ECO:0000256" key="2">
    <source>
        <dbReference type="ARBA" id="ARBA00022475"/>
    </source>
</evidence>
<evidence type="ECO:0000259" key="10">
    <source>
        <dbReference type="PROSITE" id="PS50109"/>
    </source>
</evidence>
<feature type="transmembrane region" description="Helical" evidence="9">
    <location>
        <begin position="219"/>
        <end position="240"/>
    </location>
</feature>
<dbReference type="Pfam" id="PF07730">
    <property type="entry name" value="HisKA_3"/>
    <property type="match status" value="1"/>
</dbReference>
<dbReference type="InterPro" id="IPR036890">
    <property type="entry name" value="HATPase_C_sf"/>
</dbReference>
<keyword evidence="4 9" id="KW-0812">Transmembrane</keyword>
<proteinExistence type="predicted"/>
<organism evidence="11 12">
    <name type="scientific">Arthrobacter burdickii</name>
    <dbReference type="NCBI Taxonomy" id="3035920"/>
    <lineage>
        <taxon>Bacteria</taxon>
        <taxon>Bacillati</taxon>
        <taxon>Actinomycetota</taxon>
        <taxon>Actinomycetes</taxon>
        <taxon>Micrococcales</taxon>
        <taxon>Micrococcaceae</taxon>
        <taxon>Arthrobacter</taxon>
    </lineage>
</organism>
<gene>
    <name evidence="11" type="ORF">P5G52_15620</name>
</gene>
<feature type="transmembrane region" description="Helical" evidence="9">
    <location>
        <begin position="109"/>
        <end position="131"/>
    </location>
</feature>
<accession>A0ABT8K4B3</accession>
<comment type="caution">
    <text evidence="11">The sequence shown here is derived from an EMBL/GenBank/DDBJ whole genome shotgun (WGS) entry which is preliminary data.</text>
</comment>
<feature type="transmembrane region" description="Helical" evidence="9">
    <location>
        <begin position="45"/>
        <end position="66"/>
    </location>
</feature>
<reference evidence="11" key="1">
    <citation type="submission" date="2023-06" db="EMBL/GenBank/DDBJ databases">
        <title>MT1 and MT2 Draft Genomes of Novel Species.</title>
        <authorList>
            <person name="Venkateswaran K."/>
        </authorList>
    </citation>
    <scope>NUCLEOTIDE SEQUENCE</scope>
    <source>
        <strain evidence="11">IIF3SC-B10</strain>
    </source>
</reference>
<evidence type="ECO:0000256" key="4">
    <source>
        <dbReference type="ARBA" id="ARBA00022692"/>
    </source>
</evidence>
<evidence type="ECO:0000256" key="5">
    <source>
        <dbReference type="ARBA" id="ARBA00022777"/>
    </source>
</evidence>
<keyword evidence="2" id="KW-1003">Cell membrane</keyword>